<evidence type="ECO:0000313" key="2">
    <source>
        <dbReference type="Proteomes" id="UP001154282"/>
    </source>
</evidence>
<proteinExistence type="predicted"/>
<dbReference type="Proteomes" id="UP001154282">
    <property type="component" value="Unassembled WGS sequence"/>
</dbReference>
<comment type="caution">
    <text evidence="1">The sequence shown here is derived from an EMBL/GenBank/DDBJ whole genome shotgun (WGS) entry which is preliminary data.</text>
</comment>
<evidence type="ECO:0000313" key="1">
    <source>
        <dbReference type="EMBL" id="CAI0549703.1"/>
    </source>
</evidence>
<organism evidence="1 2">
    <name type="scientific">Linum tenue</name>
    <dbReference type="NCBI Taxonomy" id="586396"/>
    <lineage>
        <taxon>Eukaryota</taxon>
        <taxon>Viridiplantae</taxon>
        <taxon>Streptophyta</taxon>
        <taxon>Embryophyta</taxon>
        <taxon>Tracheophyta</taxon>
        <taxon>Spermatophyta</taxon>
        <taxon>Magnoliopsida</taxon>
        <taxon>eudicotyledons</taxon>
        <taxon>Gunneridae</taxon>
        <taxon>Pentapetalae</taxon>
        <taxon>rosids</taxon>
        <taxon>fabids</taxon>
        <taxon>Malpighiales</taxon>
        <taxon>Linaceae</taxon>
        <taxon>Linum</taxon>
    </lineage>
</organism>
<dbReference type="AlphaFoldDB" id="A0AAV0QZX2"/>
<keyword evidence="2" id="KW-1185">Reference proteome</keyword>
<name>A0AAV0QZX2_9ROSI</name>
<accession>A0AAV0QZX2</accession>
<protein>
    <submittedName>
        <fullName evidence="1">Uncharacterized protein</fullName>
    </submittedName>
</protein>
<sequence length="70" mass="8465">MCKKRDFTKTVWSVSQYSVPFLANYIPCYCLDGFDWIRSRHLSLSICFSPVQIYSRQLWSRCLTRECWDE</sequence>
<gene>
    <name evidence="1" type="ORF">LITE_LOCUS45260</name>
</gene>
<reference evidence="1" key="1">
    <citation type="submission" date="2022-08" db="EMBL/GenBank/DDBJ databases">
        <authorList>
            <person name="Gutierrez-Valencia J."/>
        </authorList>
    </citation>
    <scope>NUCLEOTIDE SEQUENCE</scope>
</reference>
<dbReference type="EMBL" id="CAMGYJ010000010">
    <property type="protein sequence ID" value="CAI0549703.1"/>
    <property type="molecule type" value="Genomic_DNA"/>
</dbReference>